<sequence length="280" mass="32207">MKINKNSLQARIKNLSSQKGVPSNVILQDYFFDAFLKRLAKSQYVDNFVFKGGFLLSTTLGIDFRSTMDMDFLLTKLAMDKENIEKIFKGIAEIDVDDNITFEFVDINDIRQEDEYGGFNVSLLGRLENVKVVVSIDIATGDPITPSSVSYNYRCLFDNEILTFAAYNFETIIAEKLQTILNRGVTNSRSKDFYDLYIIYKLRWNDINIFTLKEAFNNTCSYRNTIFSSGYATEIKNQIENDLSMQKRWESFSKKNEFASDISFSDTISVLNIILETALK</sequence>
<gene>
    <name evidence="1" type="ORF">DYE49_00650</name>
</gene>
<reference evidence="1 2" key="1">
    <citation type="submission" date="2018-08" db="EMBL/GenBank/DDBJ databases">
        <title>The first complete genome of Treponema rectale (CHPAT), a commensal spirochete of the bovine rectum.</title>
        <authorList>
            <person name="Staton G.J."/>
            <person name="Clegg S.R."/>
            <person name="Carter S.D."/>
            <person name="Radford A.D."/>
            <person name="Darby A."/>
            <person name="Hall N."/>
            <person name="Birtles R.J."/>
            <person name="Evans N.J."/>
        </authorList>
    </citation>
    <scope>NUCLEOTIDE SEQUENCE [LARGE SCALE GENOMIC DNA]</scope>
    <source>
        <strain evidence="1 2">CHPA</strain>
    </source>
</reference>
<name>A0A7M1XIT7_9SPIR</name>
<dbReference type="GO" id="GO:0016740">
    <property type="term" value="F:transferase activity"/>
    <property type="evidence" value="ECO:0007669"/>
    <property type="project" value="UniProtKB-KW"/>
</dbReference>
<accession>A0A7M1XIT7</accession>
<evidence type="ECO:0000313" key="2">
    <source>
        <dbReference type="Proteomes" id="UP000593591"/>
    </source>
</evidence>
<keyword evidence="1" id="KW-0808">Transferase</keyword>
<evidence type="ECO:0000313" key="1">
    <source>
        <dbReference type="EMBL" id="QOS39040.1"/>
    </source>
</evidence>
<dbReference type="Pfam" id="PF08843">
    <property type="entry name" value="AbiEii"/>
    <property type="match status" value="1"/>
</dbReference>
<dbReference type="EMBL" id="CP031517">
    <property type="protein sequence ID" value="QOS39040.1"/>
    <property type="molecule type" value="Genomic_DNA"/>
</dbReference>
<protein>
    <submittedName>
        <fullName evidence="1">Nucleotidyl transferase AbiEii/AbiGii toxin family protein</fullName>
    </submittedName>
</protein>
<organism evidence="1 2">
    <name type="scientific">Treponema rectale</name>
    <dbReference type="NCBI Taxonomy" id="744512"/>
    <lineage>
        <taxon>Bacteria</taxon>
        <taxon>Pseudomonadati</taxon>
        <taxon>Spirochaetota</taxon>
        <taxon>Spirochaetia</taxon>
        <taxon>Spirochaetales</taxon>
        <taxon>Treponemataceae</taxon>
        <taxon>Treponema</taxon>
    </lineage>
</organism>
<dbReference type="InterPro" id="IPR014942">
    <property type="entry name" value="AbiEii"/>
</dbReference>
<dbReference type="Gene3D" id="3.10.450.620">
    <property type="entry name" value="JHP933, nucleotidyltransferase-like core domain"/>
    <property type="match status" value="1"/>
</dbReference>
<dbReference type="Proteomes" id="UP000593591">
    <property type="component" value="Chromosome"/>
</dbReference>
<proteinExistence type="predicted"/>
<dbReference type="KEGG" id="trc:DYE49_00650"/>
<dbReference type="AlphaFoldDB" id="A0A7M1XIT7"/>